<accession>A0A2M8QWT6</accession>
<comment type="similarity">
    <text evidence="1">Belongs to the enoyl-CoA hydratase/isomerase family.</text>
</comment>
<dbReference type="CDD" id="cd06558">
    <property type="entry name" value="crotonase-like"/>
    <property type="match status" value="1"/>
</dbReference>
<dbReference type="Proteomes" id="UP000231194">
    <property type="component" value="Unassembled WGS sequence"/>
</dbReference>
<name>A0A2M8QWT6_9BRAD</name>
<dbReference type="Pfam" id="PF00378">
    <property type="entry name" value="ECH_1"/>
    <property type="match status" value="1"/>
</dbReference>
<evidence type="ECO:0000313" key="3">
    <source>
        <dbReference type="Proteomes" id="UP000231194"/>
    </source>
</evidence>
<dbReference type="InterPro" id="IPR029045">
    <property type="entry name" value="ClpP/crotonase-like_dom_sf"/>
</dbReference>
<organism evidence="2 3">
    <name type="scientific">Bradyrhizobium forestalis</name>
    <dbReference type="NCBI Taxonomy" id="1419263"/>
    <lineage>
        <taxon>Bacteria</taxon>
        <taxon>Pseudomonadati</taxon>
        <taxon>Pseudomonadota</taxon>
        <taxon>Alphaproteobacteria</taxon>
        <taxon>Hyphomicrobiales</taxon>
        <taxon>Nitrobacteraceae</taxon>
        <taxon>Bradyrhizobium</taxon>
    </lineage>
</organism>
<dbReference type="RefSeq" id="WP_100236900.1">
    <property type="nucleotide sequence ID" value="NZ_PGVG01000088.1"/>
</dbReference>
<dbReference type="PANTHER" id="PTHR43684">
    <property type="match status" value="1"/>
</dbReference>
<keyword evidence="3" id="KW-1185">Reference proteome</keyword>
<reference evidence="2 3" key="1">
    <citation type="submission" date="2017-11" db="EMBL/GenBank/DDBJ databases">
        <title>Bradyrhizobium forestalis sp. nov., an efficient nitrogen-fixing bacterium isolated from nodules of forest legume species in the Amazon.</title>
        <authorList>
            <person name="Costa E.M."/>
            <person name="Guimaraes A."/>
            <person name="Carvalho T.S."/>
            <person name="Rodrigues T.L."/>
            <person name="Ribeiro P.R.A."/>
            <person name="Lebbe L."/>
            <person name="Willems A."/>
            <person name="Moreira F.M.S."/>
        </authorList>
    </citation>
    <scope>NUCLEOTIDE SEQUENCE [LARGE SCALE GENOMIC DNA]</scope>
    <source>
        <strain evidence="2 3">INPA54B</strain>
    </source>
</reference>
<gene>
    <name evidence="2" type="ORF">CVM73_38560</name>
</gene>
<dbReference type="EMBL" id="PGVG01000088">
    <property type="protein sequence ID" value="PJG50029.1"/>
    <property type="molecule type" value="Genomic_DNA"/>
</dbReference>
<dbReference type="GO" id="GO:0004300">
    <property type="term" value="F:enoyl-CoA hydratase activity"/>
    <property type="evidence" value="ECO:0007669"/>
    <property type="project" value="UniProtKB-EC"/>
</dbReference>
<comment type="caution">
    <text evidence="2">The sequence shown here is derived from an EMBL/GenBank/DDBJ whole genome shotgun (WGS) entry which is preliminary data.</text>
</comment>
<dbReference type="EC" id="4.2.1.17" evidence="2"/>
<dbReference type="Gene3D" id="3.90.226.10">
    <property type="entry name" value="2-enoyl-CoA Hydratase, Chain A, domain 1"/>
    <property type="match status" value="1"/>
</dbReference>
<dbReference type="NCBIfam" id="NF006109">
    <property type="entry name" value="PRK08260.1"/>
    <property type="match status" value="1"/>
</dbReference>
<evidence type="ECO:0000313" key="2">
    <source>
        <dbReference type="EMBL" id="PJG50029.1"/>
    </source>
</evidence>
<dbReference type="PANTHER" id="PTHR43684:SF4">
    <property type="entry name" value="ENOYL-COA HYDRATASE_ISOMERASE FAMILY PROTEIN (AFU_ORTHOLOGUE AFUA_1G01890)"/>
    <property type="match status" value="1"/>
</dbReference>
<keyword evidence="2" id="KW-0456">Lyase</keyword>
<dbReference type="InterPro" id="IPR014748">
    <property type="entry name" value="Enoyl-CoA_hydra_C"/>
</dbReference>
<dbReference type="InterPro" id="IPR051053">
    <property type="entry name" value="ECH/Chromodomain_protein"/>
</dbReference>
<dbReference type="InterPro" id="IPR001753">
    <property type="entry name" value="Enoyl-CoA_hydra/iso"/>
</dbReference>
<protein>
    <submittedName>
        <fullName evidence="2">Enoyl-CoA hydratase</fullName>
        <ecNumber evidence="2">4.2.1.17</ecNumber>
    </submittedName>
</protein>
<dbReference type="SUPFAM" id="SSF52096">
    <property type="entry name" value="ClpP/crotonase"/>
    <property type="match status" value="1"/>
</dbReference>
<dbReference type="OrthoDB" id="9777711at2"/>
<dbReference type="AlphaFoldDB" id="A0A2M8QWT6"/>
<sequence>MVYETIKYEIDEKILTITLNRPDKLNACTALMEREIVDAFDCADKDNDVLAVIVTGAGRAFCAGADLSLGGDTFDRDVRRGPVKRLPDGKVDYSDPMVSDAGGKIAIRIFRSLKPVIAAVNGPAVGMGATMQLPMDIRIATDAARFGFVFSQRGLVPEGASSWFLPRVVGISQALEWSLSGRIFSAEEALAGRLINRIVRQDELLPAARALAVQIAEKTAPVSVTLIRQMMWRMLGADDPMEAHKLESRGMYARGRSADAKEGVVAFLEKRPAVFKDRVPADLPDYFPWWTEREYK</sequence>
<evidence type="ECO:0000256" key="1">
    <source>
        <dbReference type="ARBA" id="ARBA00005254"/>
    </source>
</evidence>
<dbReference type="Gene3D" id="1.10.12.10">
    <property type="entry name" value="Lyase 2-enoyl-coa Hydratase, Chain A, domain 2"/>
    <property type="match status" value="1"/>
</dbReference>
<proteinExistence type="inferred from homology"/>